<evidence type="ECO:0000313" key="3">
    <source>
        <dbReference type="Proteomes" id="UP000013085"/>
    </source>
</evidence>
<dbReference type="AlphaFoldDB" id="A0A0E2HNP2"/>
<feature type="transmembrane region" description="Helical" evidence="1">
    <location>
        <begin position="120"/>
        <end position="138"/>
    </location>
</feature>
<reference evidence="2 3" key="1">
    <citation type="submission" date="2013-01" db="EMBL/GenBank/DDBJ databases">
        <title>The Genome Sequence of Clostridium clostridioforme 90A8.</title>
        <authorList>
            <consortium name="The Broad Institute Genome Sequencing Platform"/>
            <person name="Earl A."/>
            <person name="Ward D."/>
            <person name="Feldgarden M."/>
            <person name="Gevers D."/>
            <person name="Courvalin P."/>
            <person name="Lambert T."/>
            <person name="Walker B."/>
            <person name="Young S.K."/>
            <person name="Zeng Q."/>
            <person name="Gargeya S."/>
            <person name="Fitzgerald M."/>
            <person name="Haas B."/>
            <person name="Abouelleil A."/>
            <person name="Alvarado L."/>
            <person name="Arachchi H.M."/>
            <person name="Berlin A.M."/>
            <person name="Chapman S.B."/>
            <person name="Dewar J."/>
            <person name="Goldberg J."/>
            <person name="Griggs A."/>
            <person name="Gujja S."/>
            <person name="Hansen M."/>
            <person name="Howarth C."/>
            <person name="Imamovic A."/>
            <person name="Larimer J."/>
            <person name="McCowan C."/>
            <person name="Murphy C."/>
            <person name="Neiman D."/>
            <person name="Pearson M."/>
            <person name="Priest M."/>
            <person name="Roberts A."/>
            <person name="Saif S."/>
            <person name="Shea T."/>
            <person name="Sisk P."/>
            <person name="Sykes S."/>
            <person name="Wortman J."/>
            <person name="Nusbaum C."/>
            <person name="Birren B."/>
        </authorList>
    </citation>
    <scope>NUCLEOTIDE SEQUENCE [LARGE SCALE GENOMIC DNA]</scope>
    <source>
        <strain evidence="2 3">90A8</strain>
    </source>
</reference>
<feature type="transmembrane region" description="Helical" evidence="1">
    <location>
        <begin position="239"/>
        <end position="261"/>
    </location>
</feature>
<dbReference type="PATRIC" id="fig|999408.3.peg.2830"/>
<comment type="caution">
    <text evidence="2">The sequence shown here is derived from an EMBL/GenBank/DDBJ whole genome shotgun (WGS) entry which is preliminary data.</text>
</comment>
<feature type="transmembrane region" description="Helical" evidence="1">
    <location>
        <begin position="210"/>
        <end position="227"/>
    </location>
</feature>
<dbReference type="HOGENOM" id="CLU_074054_0_0_9"/>
<dbReference type="EMBL" id="AGYR01000029">
    <property type="protein sequence ID" value="ENZ13722.1"/>
    <property type="molecule type" value="Genomic_DNA"/>
</dbReference>
<dbReference type="InterPro" id="IPR008875">
    <property type="entry name" value="TraX"/>
</dbReference>
<dbReference type="RefSeq" id="WP_002585751.1">
    <property type="nucleotide sequence ID" value="NZ_KB851021.1"/>
</dbReference>
<dbReference type="GeneID" id="57963320"/>
<keyword evidence="1" id="KW-1133">Transmembrane helix</keyword>
<protein>
    <recommendedName>
        <fullName evidence="4">TraX protein</fullName>
    </recommendedName>
</protein>
<keyword evidence="1" id="KW-0812">Transmembrane</keyword>
<evidence type="ECO:0008006" key="4">
    <source>
        <dbReference type="Google" id="ProtNLM"/>
    </source>
</evidence>
<dbReference type="Pfam" id="PF05857">
    <property type="entry name" value="TraX"/>
    <property type="match status" value="1"/>
</dbReference>
<keyword evidence="1" id="KW-0472">Membrane</keyword>
<name>A0A0E2HNP2_9FIRM</name>
<dbReference type="Proteomes" id="UP000013085">
    <property type="component" value="Unassembled WGS sequence"/>
</dbReference>
<sequence>MPSSRKKPETQGGLSGTALKYIAMTAMLADHIGVVLLERIVYYRGGLERVAMLMTSQWGDRLCWLCQVLRSAGRIAFPIYCFLLVEGFLHTRDWRRYWLRMAAFALISEIPFRLAVWNTWAGGGCNVYVELAIGLLVLRGLKQSQGLTETYRVIGMAAAVGGGCLAAVFLKADYDMDGILIISLFYLLRDKRPVQVMSGSLLSFLGSWDRYHGTGVLSAVPLLFYNGRKGQARWKYAFYWFYPLHLMALFFIRLCVIGIPLG</sequence>
<feature type="transmembrane region" description="Helical" evidence="1">
    <location>
        <begin position="150"/>
        <end position="170"/>
    </location>
</feature>
<accession>A0A0E2HNP2</accession>
<proteinExistence type="predicted"/>
<organism evidence="2 3">
    <name type="scientific">[Clostridium] clostridioforme 90A8</name>
    <dbReference type="NCBI Taxonomy" id="999408"/>
    <lineage>
        <taxon>Bacteria</taxon>
        <taxon>Bacillati</taxon>
        <taxon>Bacillota</taxon>
        <taxon>Clostridia</taxon>
        <taxon>Lachnospirales</taxon>
        <taxon>Lachnospiraceae</taxon>
        <taxon>Enterocloster</taxon>
    </lineage>
</organism>
<evidence type="ECO:0000256" key="1">
    <source>
        <dbReference type="SAM" id="Phobius"/>
    </source>
</evidence>
<gene>
    <name evidence="2" type="ORF">HMPREF1090_02617</name>
</gene>
<evidence type="ECO:0000313" key="2">
    <source>
        <dbReference type="EMBL" id="ENZ13722.1"/>
    </source>
</evidence>